<dbReference type="GO" id="GO:0016787">
    <property type="term" value="F:hydrolase activity"/>
    <property type="evidence" value="ECO:0007669"/>
    <property type="project" value="UniProtKB-KW"/>
</dbReference>
<evidence type="ECO:0000313" key="2">
    <source>
        <dbReference type="EMBL" id="MEB3070672.1"/>
    </source>
</evidence>
<dbReference type="InterPro" id="IPR051021">
    <property type="entry name" value="Mito_Ser/Thr_phosphatase"/>
</dbReference>
<name>A0ABU5YZV5_9MYCO</name>
<accession>A0ABU5YZV5</accession>
<dbReference type="EMBL" id="JAYJJQ010000016">
    <property type="protein sequence ID" value="MEB3070672.1"/>
    <property type="molecule type" value="Genomic_DNA"/>
</dbReference>
<keyword evidence="3" id="KW-1185">Reference proteome</keyword>
<dbReference type="CDD" id="cd07067">
    <property type="entry name" value="HP_PGM_like"/>
    <property type="match status" value="1"/>
</dbReference>
<dbReference type="SUPFAM" id="SSF53254">
    <property type="entry name" value="Phosphoglycerate mutase-like"/>
    <property type="match status" value="1"/>
</dbReference>
<dbReference type="Gene3D" id="3.40.50.1240">
    <property type="entry name" value="Phosphoglycerate mutase-like"/>
    <property type="match status" value="1"/>
</dbReference>
<dbReference type="EC" id="3.1.3.-" evidence="2"/>
<dbReference type="InterPro" id="IPR013078">
    <property type="entry name" value="His_Pase_superF_clade-1"/>
</dbReference>
<dbReference type="PANTHER" id="PTHR20935:SF0">
    <property type="entry name" value="SERINE_THREONINE-PROTEIN PHOSPHATASE PGAM5, MITOCHONDRIAL"/>
    <property type="match status" value="1"/>
</dbReference>
<keyword evidence="1 2" id="KW-0378">Hydrolase</keyword>
<comment type="caution">
    <text evidence="2">The sequence shown here is derived from an EMBL/GenBank/DDBJ whole genome shotgun (WGS) entry which is preliminary data.</text>
</comment>
<proteinExistence type="predicted"/>
<organism evidence="2 3">
    <name type="scientific">[Mycobacterium] vasticus</name>
    <dbReference type="NCBI Taxonomy" id="2875777"/>
    <lineage>
        <taxon>Bacteria</taxon>
        <taxon>Bacillati</taxon>
        <taxon>Actinomycetota</taxon>
        <taxon>Actinomycetes</taxon>
        <taxon>Mycobacteriales</taxon>
        <taxon>Mycobacteriaceae</taxon>
        <taxon>Mycolicibacter</taxon>
    </lineage>
</organism>
<dbReference type="RefSeq" id="WP_329779588.1">
    <property type="nucleotide sequence ID" value="NZ_JAYJJQ010000016.1"/>
</dbReference>
<reference evidence="2 3" key="1">
    <citation type="submission" date="2023-12" db="EMBL/GenBank/DDBJ databases">
        <title>Description of new species of Mycobacterium terrae complex isolated from sewage at the Sao Paulo Zoological Park Foundation in Brazil.</title>
        <authorList>
            <person name="Romagnoli C.L."/>
            <person name="Conceicao E.C."/>
            <person name="Machado E."/>
            <person name="Barreto L.B.P.F."/>
            <person name="Sharma A."/>
            <person name="Silva N.M."/>
            <person name="Marques L.E."/>
            <person name="Juliana M.A."/>
            <person name="Lourenco M.C.S."/>
            <person name="Digiampietri L.A."/>
            <person name="Suffys P.N."/>
            <person name="Viana-Niero C."/>
        </authorList>
    </citation>
    <scope>NUCLEOTIDE SEQUENCE [LARGE SCALE GENOMIC DNA]</scope>
    <source>
        <strain evidence="2 3">MYC017</strain>
    </source>
</reference>
<dbReference type="Pfam" id="PF00300">
    <property type="entry name" value="His_Phos_1"/>
    <property type="match status" value="1"/>
</dbReference>
<protein>
    <submittedName>
        <fullName evidence="2">Histidine phosphatase family protein</fullName>
        <ecNumber evidence="2">3.1.3.-</ecNumber>
    </submittedName>
</protein>
<evidence type="ECO:0000313" key="3">
    <source>
        <dbReference type="Proteomes" id="UP001299283"/>
    </source>
</evidence>
<evidence type="ECO:0000256" key="1">
    <source>
        <dbReference type="ARBA" id="ARBA00022801"/>
    </source>
</evidence>
<dbReference type="PANTHER" id="PTHR20935">
    <property type="entry name" value="PHOSPHOGLYCERATE MUTASE-RELATED"/>
    <property type="match status" value="1"/>
</dbReference>
<dbReference type="InterPro" id="IPR029033">
    <property type="entry name" value="His_PPase_superfam"/>
</dbReference>
<dbReference type="Proteomes" id="UP001299283">
    <property type="component" value="Unassembled WGS sequence"/>
</dbReference>
<gene>
    <name evidence="2" type="ORF">K5L39_15915</name>
</gene>
<sequence length="209" mass="22705">MNTGGVEVALIRHGLPHRIEGVVRPDPVLTELGLEQARAVADVMALLPVRAIASSGLQRALQTAAPTAEKLGLTVEIHQDLAEFDNGEDFYIPIEDMVAEADPRLDRWREMMVSPDMADTLTEFRHAATAAVQRVAVASPPGMAAIFCHGGVIAACVEKAVGDVRLMLGEPHYGAITRIDVGPDGEWKLRTYNELHHIERLAAYQEGAR</sequence>
<dbReference type="SMART" id="SM00855">
    <property type="entry name" value="PGAM"/>
    <property type="match status" value="1"/>
</dbReference>